<evidence type="ECO:0000313" key="3">
    <source>
        <dbReference type="Proteomes" id="UP000032305"/>
    </source>
</evidence>
<evidence type="ECO:0000313" key="2">
    <source>
        <dbReference type="EMBL" id="GAM02507.1"/>
    </source>
</evidence>
<comment type="caution">
    <text evidence="2">The sequence shown here is derived from an EMBL/GenBank/DDBJ whole genome shotgun (WGS) entry which is preliminary data.</text>
</comment>
<evidence type="ECO:0000259" key="1">
    <source>
        <dbReference type="PROSITE" id="PS51819"/>
    </source>
</evidence>
<dbReference type="OrthoDB" id="9793039at2"/>
<dbReference type="CDD" id="cd07247">
    <property type="entry name" value="SgaA_N_like"/>
    <property type="match status" value="2"/>
</dbReference>
<dbReference type="PANTHER" id="PTHR33993">
    <property type="entry name" value="GLYOXALASE-RELATED"/>
    <property type="match status" value="1"/>
</dbReference>
<keyword evidence="3" id="KW-1185">Reference proteome</keyword>
<dbReference type="InterPro" id="IPR004360">
    <property type="entry name" value="Glyas_Fos-R_dOase_dom"/>
</dbReference>
<dbReference type="eggNOG" id="COG3324">
    <property type="taxonomic scope" value="Bacteria"/>
</dbReference>
<dbReference type="Pfam" id="PF00903">
    <property type="entry name" value="Glyoxalase"/>
    <property type="match status" value="2"/>
</dbReference>
<protein>
    <recommendedName>
        <fullName evidence="1">VOC domain-containing protein</fullName>
    </recommendedName>
</protein>
<dbReference type="PROSITE" id="PS51819">
    <property type="entry name" value="VOC"/>
    <property type="match status" value="2"/>
</dbReference>
<dbReference type="PANTHER" id="PTHR33993:SF14">
    <property type="entry name" value="GB|AAF24581.1"/>
    <property type="match status" value="1"/>
</dbReference>
<dbReference type="SUPFAM" id="SSF54593">
    <property type="entry name" value="Glyoxalase/Bleomycin resistance protein/Dihydroxybiphenyl dioxygenase"/>
    <property type="match status" value="2"/>
</dbReference>
<proteinExistence type="predicted"/>
<dbReference type="AlphaFoldDB" id="A0A0A1WBB8"/>
<gene>
    <name evidence="2" type="ORF">SP5_087_00930</name>
</gene>
<dbReference type="Proteomes" id="UP000032305">
    <property type="component" value="Unassembled WGS sequence"/>
</dbReference>
<dbReference type="Gene3D" id="3.10.180.10">
    <property type="entry name" value="2,3-Dihydroxybiphenyl 1,2-Dioxygenase, domain 1"/>
    <property type="match status" value="2"/>
</dbReference>
<feature type="domain" description="VOC" evidence="1">
    <location>
        <begin position="3"/>
        <end position="118"/>
    </location>
</feature>
<name>A0A0A1WBB8_9SPHN</name>
<dbReference type="InterPro" id="IPR037523">
    <property type="entry name" value="VOC_core"/>
</dbReference>
<dbReference type="InterPro" id="IPR052164">
    <property type="entry name" value="Anthracycline_SecMetBiosynth"/>
</dbReference>
<reference evidence="2 3" key="1">
    <citation type="submission" date="2014-11" db="EMBL/GenBank/DDBJ databases">
        <title>Whole genome shotgun sequence of Sphingomonas parapaucimobilis NBRC 15100.</title>
        <authorList>
            <person name="Katano-Makiyama Y."/>
            <person name="Hosoyama A."/>
            <person name="Hashimoto M."/>
            <person name="Hosoyama Y."/>
            <person name="Noguchi M."/>
            <person name="Numata M."/>
            <person name="Tsuchikane K."/>
            <person name="Hirakata S."/>
            <person name="Uohara A."/>
            <person name="Shimodaira J."/>
            <person name="Ohji S."/>
            <person name="Ichikawa N."/>
            <person name="Kimura A."/>
            <person name="Yamazoe A."/>
            <person name="Fujita N."/>
        </authorList>
    </citation>
    <scope>NUCLEOTIDE SEQUENCE [LARGE SCALE GENOMIC DNA]</scope>
    <source>
        <strain evidence="2 3">NBRC 15100</strain>
    </source>
</reference>
<dbReference type="RefSeq" id="WP_042490531.1">
    <property type="nucleotide sequence ID" value="NZ_BBPI01000087.1"/>
</dbReference>
<dbReference type="InterPro" id="IPR029068">
    <property type="entry name" value="Glyas_Bleomycin-R_OHBP_Dase"/>
</dbReference>
<sequence length="255" mass="27256">MANFIWYELLADDIVAAQDFYTHVIGWQVGDSGIDGIDYRIFATPEGEAIGGLMQRPEGSPGGPVWFGYLPVVDVDESLGAIVEDGGQVLMPAWTMEGVGRMALVTDPLGAPFYLMAAENGDQPSRAFVEHGTGPAIGHVVWNERIASDPDRALAFFGRHFGWSHQGGMPMGELGEYRFLADGPVMLGALMGCPPGGTPGWRFYFAVEDIDAAAARVTELGGTIEYGPVEIPGGDYSMSVLDPQGARFGLVGPRK</sequence>
<organism evidence="2 3">
    <name type="scientific">Sphingomonas parapaucimobilis NBRC 15100</name>
    <dbReference type="NCBI Taxonomy" id="1219049"/>
    <lineage>
        <taxon>Bacteria</taxon>
        <taxon>Pseudomonadati</taxon>
        <taxon>Pseudomonadota</taxon>
        <taxon>Alphaproteobacteria</taxon>
        <taxon>Sphingomonadales</taxon>
        <taxon>Sphingomonadaceae</taxon>
        <taxon>Sphingomonas</taxon>
    </lineage>
</organism>
<dbReference type="EMBL" id="BBPI01000087">
    <property type="protein sequence ID" value="GAM02507.1"/>
    <property type="molecule type" value="Genomic_DNA"/>
</dbReference>
<accession>A0A0A1WBB8</accession>
<feature type="domain" description="VOC" evidence="1">
    <location>
        <begin position="136"/>
        <end position="253"/>
    </location>
</feature>